<evidence type="ECO:0000256" key="1">
    <source>
        <dbReference type="SAM" id="Phobius"/>
    </source>
</evidence>
<keyword evidence="1" id="KW-1133">Transmembrane helix</keyword>
<evidence type="ECO:0000313" key="2">
    <source>
        <dbReference type="EMBL" id="QHU05726.1"/>
    </source>
</evidence>
<dbReference type="InterPro" id="IPR027417">
    <property type="entry name" value="P-loop_NTPase"/>
</dbReference>
<organism evidence="2">
    <name type="scientific">viral metagenome</name>
    <dbReference type="NCBI Taxonomy" id="1070528"/>
    <lineage>
        <taxon>unclassified sequences</taxon>
        <taxon>metagenomes</taxon>
        <taxon>organismal metagenomes</taxon>
    </lineage>
</organism>
<proteinExistence type="predicted"/>
<keyword evidence="1" id="KW-0472">Membrane</keyword>
<dbReference type="AlphaFoldDB" id="A0A6C0JLS9"/>
<dbReference type="SUPFAM" id="SSF52540">
    <property type="entry name" value="P-loop containing nucleoside triphosphate hydrolases"/>
    <property type="match status" value="2"/>
</dbReference>
<protein>
    <submittedName>
        <fullName evidence="2">Uncharacterized protein</fullName>
    </submittedName>
</protein>
<name>A0A6C0JLS9_9ZZZZ</name>
<dbReference type="EMBL" id="MN740418">
    <property type="protein sequence ID" value="QHU05726.1"/>
    <property type="molecule type" value="Genomic_DNA"/>
</dbReference>
<feature type="transmembrane region" description="Helical" evidence="1">
    <location>
        <begin position="137"/>
        <end position="160"/>
    </location>
</feature>
<keyword evidence="1" id="KW-0812">Transmembrane</keyword>
<accession>A0A6C0JLS9</accession>
<sequence>MEFQQQKLRRIEWESIEKQVDDKEKNIIKLIKHGMDDVHTKSYNFSVINSIVHLEHEFKDYYIYIVLLKDMVDTIIKTYGFVQIALVIPKKKLNGADQIRLENQKKKLTDNIEYTMLSIIQQFFKELASSKKKKEFYFYNICYLYNTYKSILNIYFVMFIKQFIDKYTSSMNMLWFIENTETFIESNSIFDYKPIELFEHQKTIFDVLKNVEKTESTLIFYRAPTSSGKTFTPLGICKKFKVIFMCASRHISVGLGKNAVNAGIRTAFAFGCETTADVRLHFSSVNSYIKDKHPKKPDHSDGVKVDLMICDIQSYEIAMVYMTSFFDNDSIVLFFDEPTITMDYEKHDLHDNISNIWKVNTLRHIILSSATLPNEVDMTQMIDQFKSSYTNAKVHYIETMDEYTNIKLLDLEGKVIMPHNIFKTHSEIIEFISFYGKSHFKFLSVTECAIFILYVCKNVFNNEPMISEYFKTIDSITSYSIRQYYYVILQKIKPMDYAFIMESYNIYRSMKLYDVGIDIMTKHSYTLTYGPTIFLCKDIEKWVDYYVQNSGIHHSLHDELEKIIDYNNSLNTVIMKKRKLVEDKTVKDEGHENKLKDQRFDTETKQLIKDIETIERSLKRVQLNNVYIPNTREHFTHWTSKKYDASNSFTSVVDESYVRKIMKLTVDTKYKILLLIGVGVFNPHESMNEYNDIMKELADTKQLIIIIASEDYIYGTNYQFCHAYLSEELNVKQEKIIQAIGRVGRKEKNKTFTFRFKNAESINTLFIKNSNLETLNMNNLFFNKKI</sequence>
<dbReference type="Gene3D" id="3.40.50.300">
    <property type="entry name" value="P-loop containing nucleotide triphosphate hydrolases"/>
    <property type="match status" value="1"/>
</dbReference>
<reference evidence="2" key="1">
    <citation type="journal article" date="2020" name="Nature">
        <title>Giant virus diversity and host interactions through global metagenomics.</title>
        <authorList>
            <person name="Schulz F."/>
            <person name="Roux S."/>
            <person name="Paez-Espino D."/>
            <person name="Jungbluth S."/>
            <person name="Walsh D.A."/>
            <person name="Denef V.J."/>
            <person name="McMahon K.D."/>
            <person name="Konstantinidis K.T."/>
            <person name="Eloe-Fadrosh E.A."/>
            <person name="Kyrpides N.C."/>
            <person name="Woyke T."/>
        </authorList>
    </citation>
    <scope>NUCLEOTIDE SEQUENCE</scope>
    <source>
        <strain evidence="2">GVMAG-M-3300027736-24</strain>
    </source>
</reference>